<gene>
    <name evidence="1" type="ORF">IFM89_016932</name>
</gene>
<dbReference type="PANTHER" id="PTHR21373">
    <property type="entry name" value="GLUCOSE REPRESSIBLE PROTEIN MAK10"/>
    <property type="match status" value="1"/>
</dbReference>
<dbReference type="EMBL" id="JADFTS010000001">
    <property type="protein sequence ID" value="KAF9625000.1"/>
    <property type="molecule type" value="Genomic_DNA"/>
</dbReference>
<dbReference type="OrthoDB" id="269405at2759"/>
<organism evidence="1 2">
    <name type="scientific">Coptis chinensis</name>
    <dbReference type="NCBI Taxonomy" id="261450"/>
    <lineage>
        <taxon>Eukaryota</taxon>
        <taxon>Viridiplantae</taxon>
        <taxon>Streptophyta</taxon>
        <taxon>Embryophyta</taxon>
        <taxon>Tracheophyta</taxon>
        <taxon>Spermatophyta</taxon>
        <taxon>Magnoliopsida</taxon>
        <taxon>Ranunculales</taxon>
        <taxon>Ranunculaceae</taxon>
        <taxon>Coptidoideae</taxon>
        <taxon>Coptis</taxon>
    </lineage>
</organism>
<dbReference type="AlphaFoldDB" id="A0A835MA55"/>
<evidence type="ECO:0000313" key="2">
    <source>
        <dbReference type="Proteomes" id="UP000631114"/>
    </source>
</evidence>
<keyword evidence="2" id="KW-1185">Reference proteome</keyword>
<dbReference type="Proteomes" id="UP000631114">
    <property type="component" value="Unassembled WGS sequence"/>
</dbReference>
<reference evidence="1 2" key="1">
    <citation type="submission" date="2020-10" db="EMBL/GenBank/DDBJ databases">
        <title>The Coptis chinensis genome and diversification of protoberbering-type alkaloids.</title>
        <authorList>
            <person name="Wang B."/>
            <person name="Shu S."/>
            <person name="Song C."/>
            <person name="Liu Y."/>
        </authorList>
    </citation>
    <scope>NUCLEOTIDE SEQUENCE [LARGE SCALE GENOMIC DNA]</scope>
    <source>
        <strain evidence="1">HL-2020</strain>
        <tissue evidence="1">Leaf</tissue>
    </source>
</reference>
<dbReference type="InterPro" id="IPR007244">
    <property type="entry name" value="Naa35_N"/>
</dbReference>
<accession>A0A835MA55</accession>
<sequence>MAETRRREEEEEEEENQGFIINNINNNDNNNLSPLSSGDQTVWADVSPLLQSACQDLEDGEMIHGENFSLYAAMSALEAHSSRKSKKSKIHFGD</sequence>
<evidence type="ECO:0000313" key="1">
    <source>
        <dbReference type="EMBL" id="KAF9625000.1"/>
    </source>
</evidence>
<proteinExistence type="predicted"/>
<comment type="caution">
    <text evidence="1">The sequence shown here is derived from an EMBL/GenBank/DDBJ whole genome shotgun (WGS) entry which is preliminary data.</text>
</comment>
<name>A0A835MA55_9MAGN</name>
<protein>
    <submittedName>
        <fullName evidence="1">Uncharacterized protein</fullName>
    </submittedName>
</protein>
<dbReference type="GO" id="GO:0031417">
    <property type="term" value="C:NatC complex"/>
    <property type="evidence" value="ECO:0007669"/>
    <property type="project" value="InterPro"/>
</dbReference>
<dbReference type="PANTHER" id="PTHR21373:SF0">
    <property type="entry name" value="N-ALPHA-ACETYLTRANSFERASE 35, NATC AUXILIARY SUBUNIT"/>
    <property type="match status" value="1"/>
</dbReference>